<dbReference type="KEGG" id="dsy:DSY2189"/>
<dbReference type="EMBL" id="AP008230">
    <property type="protein sequence ID" value="BAE83978.1"/>
    <property type="molecule type" value="Genomic_DNA"/>
</dbReference>
<evidence type="ECO:0000313" key="2">
    <source>
        <dbReference type="Proteomes" id="UP000001946"/>
    </source>
</evidence>
<protein>
    <submittedName>
        <fullName evidence="1">Uncharacterized protein</fullName>
    </submittedName>
</protein>
<reference evidence="1 2" key="1">
    <citation type="journal article" date="2006" name="J. Bacteriol.">
        <title>Complete genome sequence of the dehalorespiring bacterium Desulfitobacterium hafniense Y51 and comparison with Dehalococcoides ethenogenes 195.</title>
        <authorList>
            <person name="Nonaka H."/>
            <person name="Keresztes G."/>
            <person name="Shinoda Y."/>
            <person name="Ikenaga Y."/>
            <person name="Abe M."/>
            <person name="Naito K."/>
            <person name="Inatomi K."/>
            <person name="Furukawa K."/>
            <person name="Inui M."/>
            <person name="Yukawa H."/>
        </authorList>
    </citation>
    <scope>NUCLEOTIDE SEQUENCE [LARGE SCALE GENOMIC DNA]</scope>
    <source>
        <strain evidence="1 2">Y51</strain>
    </source>
</reference>
<evidence type="ECO:0000313" key="1">
    <source>
        <dbReference type="EMBL" id="BAE83978.1"/>
    </source>
</evidence>
<proteinExistence type="predicted"/>
<gene>
    <name evidence="1" type="ordered locus">DSY2189</name>
</gene>
<dbReference type="eggNOG" id="ENOG502ZMAB">
    <property type="taxonomic scope" value="Bacteria"/>
</dbReference>
<dbReference type="HOGENOM" id="CLU_2435988_0_0_9"/>
<dbReference type="AlphaFoldDB" id="Q24VG4"/>
<name>Q24VG4_DESHY</name>
<accession>Q24VG4</accession>
<dbReference type="Proteomes" id="UP000001946">
    <property type="component" value="Chromosome"/>
</dbReference>
<organism evidence="1 2">
    <name type="scientific">Desulfitobacterium hafniense (strain Y51)</name>
    <dbReference type="NCBI Taxonomy" id="138119"/>
    <lineage>
        <taxon>Bacteria</taxon>
        <taxon>Bacillati</taxon>
        <taxon>Bacillota</taxon>
        <taxon>Clostridia</taxon>
        <taxon>Eubacteriales</taxon>
        <taxon>Desulfitobacteriaceae</taxon>
        <taxon>Desulfitobacterium</taxon>
    </lineage>
</organism>
<keyword evidence="2" id="KW-1185">Reference proteome</keyword>
<sequence>MAKDRENCVENIVSLCSEHHHGDEGPHKSAYWREYWKAWQKQMYPYYMTKDEQNEMERLRLQRFVNQDVICRLDGLEEKFKIWQEKRIAI</sequence>